<sequence length="250" mass="29580">MTEEEKSKMKKESKKLDKLKEQVQDEERNFVEKNSELLKLKNLQKIDKDKYGLFSVFNYMLMIKEFNKDECYEESVKEFEFERQLGVLEYEYDIFKKTTSFLQLTVKERLVKFEQKFKSQYHPQNKIVSRKDFVTLKDWLNVRNLNSIETRIEKLKKKFPAVPQVPAVPQISTSPKHLDIRKEKHPKQKIGEDRGEGSRMLRRAKSMDTISTKNSPGILDIGKAKKFSKSASFPLKDERKKLGKEKVMTT</sequence>
<evidence type="ECO:0000256" key="1">
    <source>
        <dbReference type="SAM" id="MobiDB-lite"/>
    </source>
</evidence>
<dbReference type="Proteomes" id="UP000580250">
    <property type="component" value="Unassembled WGS sequence"/>
</dbReference>
<comment type="caution">
    <text evidence="2">The sequence shown here is derived from an EMBL/GenBank/DDBJ whole genome shotgun (WGS) entry which is preliminary data.</text>
</comment>
<organism evidence="2 3">
    <name type="scientific">Meloidogyne enterolobii</name>
    <name type="common">Root-knot nematode worm</name>
    <name type="synonym">Meloidogyne mayaguensis</name>
    <dbReference type="NCBI Taxonomy" id="390850"/>
    <lineage>
        <taxon>Eukaryota</taxon>
        <taxon>Metazoa</taxon>
        <taxon>Ecdysozoa</taxon>
        <taxon>Nematoda</taxon>
        <taxon>Chromadorea</taxon>
        <taxon>Rhabditida</taxon>
        <taxon>Tylenchina</taxon>
        <taxon>Tylenchomorpha</taxon>
        <taxon>Tylenchoidea</taxon>
        <taxon>Meloidogynidae</taxon>
        <taxon>Meloidogyninae</taxon>
        <taxon>Meloidogyne</taxon>
    </lineage>
</organism>
<dbReference type="AlphaFoldDB" id="A0A6V7UHL1"/>
<feature type="region of interest" description="Disordered" evidence="1">
    <location>
        <begin position="1"/>
        <end position="22"/>
    </location>
</feature>
<feature type="compositionally biased region" description="Basic and acidic residues" evidence="1">
    <location>
        <begin position="235"/>
        <end position="250"/>
    </location>
</feature>
<accession>A0A6V7UHL1</accession>
<feature type="compositionally biased region" description="Basic and acidic residues" evidence="1">
    <location>
        <begin position="189"/>
        <end position="199"/>
    </location>
</feature>
<proteinExistence type="predicted"/>
<feature type="region of interest" description="Disordered" evidence="1">
    <location>
        <begin position="178"/>
        <end position="250"/>
    </location>
</feature>
<evidence type="ECO:0000313" key="3">
    <source>
        <dbReference type="Proteomes" id="UP000580250"/>
    </source>
</evidence>
<name>A0A6V7UHL1_MELEN</name>
<gene>
    <name evidence="2" type="ORF">MENT_LOCUS12924</name>
</gene>
<evidence type="ECO:0000313" key="2">
    <source>
        <dbReference type="EMBL" id="CAD2157984.1"/>
    </source>
</evidence>
<protein>
    <submittedName>
        <fullName evidence="2">Uncharacterized protein</fullName>
    </submittedName>
</protein>
<reference evidence="2 3" key="1">
    <citation type="submission" date="2020-08" db="EMBL/GenBank/DDBJ databases">
        <authorList>
            <person name="Koutsovoulos G."/>
            <person name="Danchin GJ E."/>
        </authorList>
    </citation>
    <scope>NUCLEOTIDE SEQUENCE [LARGE SCALE GENOMIC DNA]</scope>
</reference>
<dbReference type="EMBL" id="CAJEWN010000068">
    <property type="protein sequence ID" value="CAD2157984.1"/>
    <property type="molecule type" value="Genomic_DNA"/>
</dbReference>